<protein>
    <submittedName>
        <fullName evidence="1">Uncharacterized protein</fullName>
    </submittedName>
</protein>
<comment type="caution">
    <text evidence="1">The sequence shown here is derived from an EMBL/GenBank/DDBJ whole genome shotgun (WGS) entry which is preliminary data.</text>
</comment>
<dbReference type="Proteomes" id="UP000222503">
    <property type="component" value="Unassembled WGS sequence"/>
</dbReference>
<accession>A0A2C5PFN6</accession>
<name>A0A2C5PFN6_9BACI</name>
<gene>
    <name evidence="1" type="ORF">COI65_25275</name>
</gene>
<organism evidence="1 2">
    <name type="scientific">Bacillus wiedmannii</name>
    <dbReference type="NCBI Taxonomy" id="1890302"/>
    <lineage>
        <taxon>Bacteria</taxon>
        <taxon>Bacillati</taxon>
        <taxon>Bacillota</taxon>
        <taxon>Bacilli</taxon>
        <taxon>Bacillales</taxon>
        <taxon>Bacillaceae</taxon>
        <taxon>Bacillus</taxon>
        <taxon>Bacillus cereus group</taxon>
    </lineage>
</organism>
<proteinExistence type="predicted"/>
<evidence type="ECO:0000313" key="1">
    <source>
        <dbReference type="EMBL" id="PHG56630.1"/>
    </source>
</evidence>
<evidence type="ECO:0000313" key="2">
    <source>
        <dbReference type="Proteomes" id="UP000222503"/>
    </source>
</evidence>
<sequence length="434" mass="48641">MKKLFKITKKKIIPTGLAMGVLFSGIPLSGSLTEHKVHADVGTVATTIKTFGDVYNRFLRAPFESWLELQDVQYGNASSGYENIAYKAPTFQRGEFCISVFDYYKNQNFSKKVKLLYPSGQIEHKTIKHGEQLSIKEVGTIVDLNPDALVLSNHDLLYITQQQLDEGKTGISLTNFGTYYLQSDNGGRRNHLGDKFLKQTFPNAYLRSGLPAVGVDENALFRQLPRDKQILGTITAKPVGKEVLSNYAMNNATARADFNNRAFQIVTTNPQHVMDTNIKMGGANESESWKIIPIQTGTNKVVVKTNNGYFTGERDTYRTTQYTESINNARVFKVVAYLPQGSSINSSATVYFKLMDESGNHPFVRNNENKKFIDGPYNQLTQIGMRLQPESHANINFMNKTNAEVLYLLVNLFGQTSVTEWWSSHPNAINVIGS</sequence>
<dbReference type="AlphaFoldDB" id="A0A2C5PFN6"/>
<dbReference type="EMBL" id="NUUQ01000063">
    <property type="protein sequence ID" value="PHG56630.1"/>
    <property type="molecule type" value="Genomic_DNA"/>
</dbReference>
<reference evidence="1 2" key="1">
    <citation type="submission" date="2017-09" db="EMBL/GenBank/DDBJ databases">
        <title>Large-scale bioinformatics analysis of Bacillus genomes uncovers conserved roles of natural products in bacterial physiology.</title>
        <authorList>
            <consortium name="Agbiome Team Llc"/>
            <person name="Bleich R.M."/>
            <person name="Grubbs K.J."/>
            <person name="Santa Maria K.C."/>
            <person name="Allen S.E."/>
            <person name="Farag S."/>
            <person name="Shank E.A."/>
            <person name="Bowers A."/>
        </authorList>
    </citation>
    <scope>NUCLEOTIDE SEQUENCE [LARGE SCALE GENOMIC DNA]</scope>
    <source>
        <strain evidence="1 2">AFS029838</strain>
    </source>
</reference>